<protein>
    <submittedName>
        <fullName evidence="1">Uncharacterized protein</fullName>
    </submittedName>
</protein>
<gene>
    <name evidence="1" type="ORF">M404DRAFT_879324</name>
</gene>
<dbReference type="Proteomes" id="UP000054217">
    <property type="component" value="Unassembled WGS sequence"/>
</dbReference>
<sequence length="162" mass="18360">MRIKRRRTRSDRSERRDDWVSTCDIQRELCIIVWVHLACGFESIRHRSSKGPKGQQSTHILRLPPVSVVTFTNLKNHIPSEICFDGIKAVVHSPAVVQETLLSTALWRFLLLLLLYFGCLRFNLTGSGERSVNCTPIASFVTAVNFTDVQGLHTFAHVDSVL</sequence>
<dbReference type="EMBL" id="KN831951">
    <property type="protein sequence ID" value="KIO10867.1"/>
    <property type="molecule type" value="Genomic_DNA"/>
</dbReference>
<evidence type="ECO:0000313" key="2">
    <source>
        <dbReference type="Proteomes" id="UP000054217"/>
    </source>
</evidence>
<dbReference type="HOGENOM" id="CLU_1636098_0_0_1"/>
<evidence type="ECO:0000313" key="1">
    <source>
        <dbReference type="EMBL" id="KIO10867.1"/>
    </source>
</evidence>
<name>A0A0C3KMR1_PISTI</name>
<accession>A0A0C3KMR1</accession>
<dbReference type="InParanoid" id="A0A0C3KMR1"/>
<keyword evidence="2" id="KW-1185">Reference proteome</keyword>
<dbReference type="AlphaFoldDB" id="A0A0C3KMR1"/>
<reference evidence="2" key="2">
    <citation type="submission" date="2015-01" db="EMBL/GenBank/DDBJ databases">
        <title>Evolutionary Origins and Diversification of the Mycorrhizal Mutualists.</title>
        <authorList>
            <consortium name="DOE Joint Genome Institute"/>
            <consortium name="Mycorrhizal Genomics Consortium"/>
            <person name="Kohler A."/>
            <person name="Kuo A."/>
            <person name="Nagy L.G."/>
            <person name="Floudas D."/>
            <person name="Copeland A."/>
            <person name="Barry K.W."/>
            <person name="Cichocki N."/>
            <person name="Veneault-Fourrey C."/>
            <person name="LaButti K."/>
            <person name="Lindquist E.A."/>
            <person name="Lipzen A."/>
            <person name="Lundell T."/>
            <person name="Morin E."/>
            <person name="Murat C."/>
            <person name="Riley R."/>
            <person name="Ohm R."/>
            <person name="Sun H."/>
            <person name="Tunlid A."/>
            <person name="Henrissat B."/>
            <person name="Grigoriev I.V."/>
            <person name="Hibbett D.S."/>
            <person name="Martin F."/>
        </authorList>
    </citation>
    <scope>NUCLEOTIDE SEQUENCE [LARGE SCALE GENOMIC DNA]</scope>
    <source>
        <strain evidence="2">Marx 270</strain>
    </source>
</reference>
<proteinExistence type="predicted"/>
<organism evidence="1 2">
    <name type="scientific">Pisolithus tinctorius Marx 270</name>
    <dbReference type="NCBI Taxonomy" id="870435"/>
    <lineage>
        <taxon>Eukaryota</taxon>
        <taxon>Fungi</taxon>
        <taxon>Dikarya</taxon>
        <taxon>Basidiomycota</taxon>
        <taxon>Agaricomycotina</taxon>
        <taxon>Agaricomycetes</taxon>
        <taxon>Agaricomycetidae</taxon>
        <taxon>Boletales</taxon>
        <taxon>Sclerodermatineae</taxon>
        <taxon>Pisolithaceae</taxon>
        <taxon>Pisolithus</taxon>
    </lineage>
</organism>
<reference evidence="1 2" key="1">
    <citation type="submission" date="2014-04" db="EMBL/GenBank/DDBJ databases">
        <authorList>
            <consortium name="DOE Joint Genome Institute"/>
            <person name="Kuo A."/>
            <person name="Kohler A."/>
            <person name="Costa M.D."/>
            <person name="Nagy L.G."/>
            <person name="Floudas D."/>
            <person name="Copeland A."/>
            <person name="Barry K.W."/>
            <person name="Cichocki N."/>
            <person name="Veneault-Fourrey C."/>
            <person name="LaButti K."/>
            <person name="Lindquist E.A."/>
            <person name="Lipzen A."/>
            <person name="Lundell T."/>
            <person name="Morin E."/>
            <person name="Murat C."/>
            <person name="Sun H."/>
            <person name="Tunlid A."/>
            <person name="Henrissat B."/>
            <person name="Grigoriev I.V."/>
            <person name="Hibbett D.S."/>
            <person name="Martin F."/>
            <person name="Nordberg H.P."/>
            <person name="Cantor M.N."/>
            <person name="Hua S.X."/>
        </authorList>
    </citation>
    <scope>NUCLEOTIDE SEQUENCE [LARGE SCALE GENOMIC DNA]</scope>
    <source>
        <strain evidence="1 2">Marx 270</strain>
    </source>
</reference>